<feature type="chain" id="PRO_5002539805" evidence="1">
    <location>
        <begin position="31"/>
        <end position="153"/>
    </location>
</feature>
<evidence type="ECO:0000313" key="3">
    <source>
        <dbReference type="Proteomes" id="UP000034487"/>
    </source>
</evidence>
<dbReference type="AlphaFoldDB" id="A0A0G1TEN2"/>
<name>A0A0G1TEN2_9BACT</name>
<evidence type="ECO:0000313" key="2">
    <source>
        <dbReference type="EMBL" id="KKU43905.1"/>
    </source>
</evidence>
<gene>
    <name evidence="2" type="ORF">UX60_C0014G0004</name>
</gene>
<keyword evidence="1" id="KW-0732">Signal</keyword>
<feature type="signal peptide" evidence="1">
    <location>
        <begin position="1"/>
        <end position="30"/>
    </location>
</feature>
<reference evidence="2 3" key="1">
    <citation type="journal article" date="2015" name="Nature">
        <title>rRNA introns, odd ribosomes, and small enigmatic genomes across a large radiation of phyla.</title>
        <authorList>
            <person name="Brown C.T."/>
            <person name="Hug L.A."/>
            <person name="Thomas B.C."/>
            <person name="Sharon I."/>
            <person name="Castelle C.J."/>
            <person name="Singh A."/>
            <person name="Wilkins M.J."/>
            <person name="Williams K.H."/>
            <person name="Banfield J.F."/>
        </authorList>
    </citation>
    <scope>NUCLEOTIDE SEQUENCE [LARGE SCALE GENOMIC DNA]</scope>
</reference>
<comment type="caution">
    <text evidence="2">The sequence shown here is derived from an EMBL/GenBank/DDBJ whole genome shotgun (WGS) entry which is preliminary data.</text>
</comment>
<dbReference type="EMBL" id="LCMV01000014">
    <property type="protein sequence ID" value="KKU43905.1"/>
    <property type="molecule type" value="Genomic_DNA"/>
</dbReference>
<sequence>MERKAFFVLALASILATFAFGVLFSQNAYAQGSNGQRQLPFFPAQSELWSFSANPSTYVQGVDGYAMTVVPDSRGRLPVLTTIHTGLTQSPYLYREINGSWQLWEIGDLVTGVPQQQSRFHNSIGVVLTPGRYLVRGGQDLRFLLLSGYWANP</sequence>
<proteinExistence type="predicted"/>
<organism evidence="2 3">
    <name type="scientific">Berkelbacteria bacterium GW2011_GWA2_46_7</name>
    <dbReference type="NCBI Taxonomy" id="1618335"/>
    <lineage>
        <taxon>Bacteria</taxon>
        <taxon>Candidatus Berkelbacteria</taxon>
    </lineage>
</organism>
<accession>A0A0G1TEN2</accession>
<protein>
    <submittedName>
        <fullName evidence="2">Uncharacterized protein</fullName>
    </submittedName>
</protein>
<evidence type="ECO:0000256" key="1">
    <source>
        <dbReference type="SAM" id="SignalP"/>
    </source>
</evidence>
<dbReference type="Proteomes" id="UP000034487">
    <property type="component" value="Unassembled WGS sequence"/>
</dbReference>